<accession>A0A5J4YSM4</accession>
<name>A0A5J4YSM4_PORPP</name>
<evidence type="ECO:0000313" key="3">
    <source>
        <dbReference type="Proteomes" id="UP000324585"/>
    </source>
</evidence>
<proteinExistence type="predicted"/>
<organism evidence="2 3">
    <name type="scientific">Porphyridium purpureum</name>
    <name type="common">Red alga</name>
    <name type="synonym">Porphyridium cruentum</name>
    <dbReference type="NCBI Taxonomy" id="35688"/>
    <lineage>
        <taxon>Eukaryota</taxon>
        <taxon>Rhodophyta</taxon>
        <taxon>Bangiophyceae</taxon>
        <taxon>Porphyridiales</taxon>
        <taxon>Porphyridiaceae</taxon>
        <taxon>Porphyridium</taxon>
    </lineage>
</organism>
<dbReference type="AlphaFoldDB" id="A0A5J4YSM4"/>
<evidence type="ECO:0000256" key="1">
    <source>
        <dbReference type="SAM" id="MobiDB-lite"/>
    </source>
</evidence>
<reference evidence="3" key="1">
    <citation type="journal article" date="2019" name="Nat. Commun.">
        <title>Expansion of phycobilisome linker gene families in mesophilic red algae.</title>
        <authorList>
            <person name="Lee J."/>
            <person name="Kim D."/>
            <person name="Bhattacharya D."/>
            <person name="Yoon H.S."/>
        </authorList>
    </citation>
    <scope>NUCLEOTIDE SEQUENCE [LARGE SCALE GENOMIC DNA]</scope>
    <source>
        <strain evidence="3">CCMP 1328</strain>
    </source>
</reference>
<comment type="caution">
    <text evidence="2">The sequence shown here is derived from an EMBL/GenBank/DDBJ whole genome shotgun (WGS) entry which is preliminary data.</text>
</comment>
<dbReference type="Proteomes" id="UP000324585">
    <property type="component" value="Unassembled WGS sequence"/>
</dbReference>
<dbReference type="EMBL" id="VRMN01000004">
    <property type="protein sequence ID" value="KAA8494399.1"/>
    <property type="molecule type" value="Genomic_DNA"/>
</dbReference>
<gene>
    <name evidence="2" type="ORF">FVE85_2640</name>
</gene>
<feature type="region of interest" description="Disordered" evidence="1">
    <location>
        <begin position="281"/>
        <end position="307"/>
    </location>
</feature>
<evidence type="ECO:0000313" key="2">
    <source>
        <dbReference type="EMBL" id="KAA8494399.1"/>
    </source>
</evidence>
<keyword evidence="3" id="KW-1185">Reference proteome</keyword>
<sequence length="373" mass="40966">MEDIQLAPTLGMEPSRVRYFDDEVHAFFWNRAVYAAVRLGMLDCRFALTTQVPVGNVDGLAKEVKKLARAMDNYAVYQMCGWYSICDTQFNKLCSRMMLRDLLENELRTRNELLGAMRDDSTMMAECLDAWTKSIDTLFRADFDVLGPVERHLPADLAARILACAGNDWEFLVTFALNKFEEHGRVNAIAALALDFQTVLKKCTIVENDRIRNVFFASLSAAMRKRVLQVGFDMTEPASGGGFGGVDEPVVEREGSFFRRQGTSLLSHSSSKADLLPALHRRQTSEGLRSPPAEPNRDMGTSFSRQNSSVSPFLIGLSLGSADGHTNKRLATPGLPRQKSKASGSRAGTDPSVVAAAAAVKTELDVASALSVV</sequence>
<protein>
    <submittedName>
        <fullName evidence="2">Uncharacterized protein</fullName>
    </submittedName>
</protein>
<feature type="region of interest" description="Disordered" evidence="1">
    <location>
        <begin position="325"/>
        <end position="350"/>
    </location>
</feature>